<dbReference type="AlphaFoldDB" id="S0L7P8"/>
<feature type="region of interest" description="Disordered" evidence="1">
    <location>
        <begin position="222"/>
        <end position="255"/>
    </location>
</feature>
<dbReference type="RefSeq" id="WP_016185357.1">
    <property type="nucleotide sequence ID" value="NZ_ASWO01000005.1"/>
</dbReference>
<dbReference type="STRING" id="1140003.OMY_00904"/>
<evidence type="ECO:0000313" key="3">
    <source>
        <dbReference type="Proteomes" id="UP000015961"/>
    </source>
</evidence>
<gene>
    <name evidence="2" type="ORF">I573_01774</name>
</gene>
<sequence>MVEISEINRKYARFPAFSDTDGVKLQPNATRKPFTSTEPWILTDLPPTSAAEATTPTSVDFTESEQLRARRRTTHVPKSLAKRYGHSLAQQDELKKHREQLPDYGKKPVREETKTGKVKLFGSYTRQVVPKVETVKKEPIVAETEAKTPFVPTFTPESLIPDRPKEEAETDALLAGLKKSDEHYLLFEEDADYVEKKPEDKVVKRFNKQETVAMTRGQYKAAIKSKDKKKPVLDRKLSGMIAEGQSEQNSDRHFE</sequence>
<feature type="compositionally biased region" description="Polar residues" evidence="1">
    <location>
        <begin position="27"/>
        <end position="38"/>
    </location>
</feature>
<accession>S0L7P8</accession>
<dbReference type="EMBL" id="ASWO01000005">
    <property type="protein sequence ID" value="EOT84048.1"/>
    <property type="molecule type" value="Genomic_DNA"/>
</dbReference>
<feature type="region of interest" description="Disordered" evidence="1">
    <location>
        <begin position="25"/>
        <end position="111"/>
    </location>
</feature>
<evidence type="ECO:0000313" key="2">
    <source>
        <dbReference type="EMBL" id="EOT84048.1"/>
    </source>
</evidence>
<keyword evidence="3" id="KW-1185">Reference proteome</keyword>
<feature type="compositionally biased region" description="Basic residues" evidence="1">
    <location>
        <begin position="69"/>
        <end position="85"/>
    </location>
</feature>
<dbReference type="eggNOG" id="ENOG50346Y7">
    <property type="taxonomic scope" value="Bacteria"/>
</dbReference>
<proteinExistence type="predicted"/>
<dbReference type="PATRIC" id="fig|1140003.3.peg.861"/>
<reference evidence="2 3" key="1">
    <citation type="submission" date="2013-03" db="EMBL/GenBank/DDBJ databases">
        <title>The Genome Sequence of Enterococcus sulfureus ATCC_49903 (PacBio/Illumina hybrid assembly).</title>
        <authorList>
            <consortium name="The Broad Institute Genomics Platform"/>
            <consortium name="The Broad Institute Genome Sequencing Center for Infectious Disease"/>
            <person name="Earl A."/>
            <person name="Russ C."/>
            <person name="Gilmore M."/>
            <person name="Surin D."/>
            <person name="Walker B."/>
            <person name="Young S."/>
            <person name="Zeng Q."/>
            <person name="Gargeya S."/>
            <person name="Fitzgerald M."/>
            <person name="Haas B."/>
            <person name="Abouelleil A."/>
            <person name="Allen A.W."/>
            <person name="Alvarado L."/>
            <person name="Arachchi H.M."/>
            <person name="Berlin A.M."/>
            <person name="Chapman S.B."/>
            <person name="Gainer-Dewar J."/>
            <person name="Goldberg J."/>
            <person name="Griggs A."/>
            <person name="Gujja S."/>
            <person name="Hansen M."/>
            <person name="Howarth C."/>
            <person name="Imamovic A."/>
            <person name="Ireland A."/>
            <person name="Larimer J."/>
            <person name="McCowan C."/>
            <person name="Murphy C."/>
            <person name="Pearson M."/>
            <person name="Poon T.W."/>
            <person name="Priest M."/>
            <person name="Roberts A."/>
            <person name="Saif S."/>
            <person name="Shea T."/>
            <person name="Sisk P."/>
            <person name="Sykes S."/>
            <person name="Wortman J."/>
            <person name="Nusbaum C."/>
            <person name="Birren B."/>
        </authorList>
    </citation>
    <scope>NUCLEOTIDE SEQUENCE [LARGE SCALE GENOMIC DNA]</scope>
    <source>
        <strain evidence="2 3">ATCC 49903</strain>
    </source>
</reference>
<feature type="compositionally biased region" description="Basic and acidic residues" evidence="1">
    <location>
        <begin position="92"/>
        <end position="111"/>
    </location>
</feature>
<dbReference type="OrthoDB" id="2193439at2"/>
<comment type="caution">
    <text evidence="2">The sequence shown here is derived from an EMBL/GenBank/DDBJ whole genome shotgun (WGS) entry which is preliminary data.</text>
</comment>
<protein>
    <submittedName>
        <fullName evidence="2">Uncharacterized protein</fullName>
    </submittedName>
</protein>
<evidence type="ECO:0000256" key="1">
    <source>
        <dbReference type="SAM" id="MobiDB-lite"/>
    </source>
</evidence>
<dbReference type="Proteomes" id="UP000015961">
    <property type="component" value="Unassembled WGS sequence"/>
</dbReference>
<name>S0L7P8_9ENTE</name>
<feature type="compositionally biased region" description="Low complexity" evidence="1">
    <location>
        <begin position="46"/>
        <end position="58"/>
    </location>
</feature>
<organism evidence="2 3">
    <name type="scientific">Enterococcus sulfureus ATCC 49903</name>
    <dbReference type="NCBI Taxonomy" id="1140003"/>
    <lineage>
        <taxon>Bacteria</taxon>
        <taxon>Bacillati</taxon>
        <taxon>Bacillota</taxon>
        <taxon>Bacilli</taxon>
        <taxon>Lactobacillales</taxon>
        <taxon>Enterococcaceae</taxon>
        <taxon>Enterococcus</taxon>
    </lineage>
</organism>